<evidence type="ECO:0000256" key="5">
    <source>
        <dbReference type="SAM" id="MobiDB-lite"/>
    </source>
</evidence>
<feature type="region of interest" description="Disordered" evidence="5">
    <location>
        <begin position="1"/>
        <end position="74"/>
    </location>
</feature>
<dbReference type="GO" id="GO:0035091">
    <property type="term" value="F:phosphatidylinositol binding"/>
    <property type="evidence" value="ECO:0007669"/>
    <property type="project" value="TreeGrafter"/>
</dbReference>
<evidence type="ECO:0000256" key="2">
    <source>
        <dbReference type="ARBA" id="ARBA00022771"/>
    </source>
</evidence>
<feature type="region of interest" description="Disordered" evidence="5">
    <location>
        <begin position="306"/>
        <end position="352"/>
    </location>
</feature>
<keyword evidence="2 4" id="KW-0863">Zinc-finger</keyword>
<feature type="domain" description="FYVE-type" evidence="6">
    <location>
        <begin position="241"/>
        <end position="296"/>
    </location>
</feature>
<evidence type="ECO:0000256" key="1">
    <source>
        <dbReference type="ARBA" id="ARBA00022723"/>
    </source>
</evidence>
<dbReference type="Pfam" id="PF01363">
    <property type="entry name" value="FYVE"/>
    <property type="match status" value="1"/>
</dbReference>
<dbReference type="GO" id="GO:0005769">
    <property type="term" value="C:early endosome"/>
    <property type="evidence" value="ECO:0007669"/>
    <property type="project" value="TreeGrafter"/>
</dbReference>
<dbReference type="EMBL" id="PKMI01000083">
    <property type="protein sequence ID" value="RBA09259.1"/>
    <property type="molecule type" value="Genomic_DNA"/>
</dbReference>
<dbReference type="InterPro" id="IPR011011">
    <property type="entry name" value="Znf_FYVE_PHD"/>
</dbReference>
<evidence type="ECO:0000256" key="4">
    <source>
        <dbReference type="PROSITE-ProRule" id="PRU00091"/>
    </source>
</evidence>
<dbReference type="PANTHER" id="PTHR46280">
    <property type="entry name" value="PLECKSTRIN HOMOLOGY DOMAIN-CONTAINING FAMILY F MEMBER 2-RELATED"/>
    <property type="match status" value="1"/>
</dbReference>
<dbReference type="InterPro" id="IPR013083">
    <property type="entry name" value="Znf_RING/FYVE/PHD"/>
</dbReference>
<dbReference type="PANTHER" id="PTHR46280:SF3">
    <property type="entry name" value="PLECKSTRIN HOMOLOGY DOMAIN-CONTAINING FAMILY F MEMBER 1 HOMOLOG"/>
    <property type="match status" value="1"/>
</dbReference>
<evidence type="ECO:0000259" key="6">
    <source>
        <dbReference type="PROSITE" id="PS50178"/>
    </source>
</evidence>
<evidence type="ECO:0000313" key="8">
    <source>
        <dbReference type="Proteomes" id="UP000251714"/>
    </source>
</evidence>
<dbReference type="InterPro" id="IPR017455">
    <property type="entry name" value="Znf_FYVE-rel"/>
</dbReference>
<keyword evidence="3" id="KW-0862">Zinc</keyword>
<feature type="compositionally biased region" description="Polar residues" evidence="5">
    <location>
        <begin position="21"/>
        <end position="49"/>
    </location>
</feature>
<dbReference type="SMART" id="SM00064">
    <property type="entry name" value="FYVE"/>
    <property type="match status" value="1"/>
</dbReference>
<evidence type="ECO:0000313" key="7">
    <source>
        <dbReference type="EMBL" id="RBA09259.1"/>
    </source>
</evidence>
<dbReference type="CDD" id="cd15760">
    <property type="entry name" value="FYVE_scVPS27p_like"/>
    <property type="match status" value="1"/>
</dbReference>
<evidence type="ECO:0000256" key="3">
    <source>
        <dbReference type="ARBA" id="ARBA00022833"/>
    </source>
</evidence>
<keyword evidence="1" id="KW-0479">Metal-binding</keyword>
<gene>
    <name evidence="7" type="ORF">FPRO05_06396</name>
</gene>
<dbReference type="InterPro" id="IPR051765">
    <property type="entry name" value="PH_domain-containing_F"/>
</dbReference>
<protein>
    <recommendedName>
        <fullName evidence="6">FYVE-type domain-containing protein</fullName>
    </recommendedName>
</protein>
<dbReference type="GO" id="GO:0008270">
    <property type="term" value="F:zinc ion binding"/>
    <property type="evidence" value="ECO:0007669"/>
    <property type="project" value="UniProtKB-KW"/>
</dbReference>
<dbReference type="Proteomes" id="UP000251714">
    <property type="component" value="Unassembled WGS sequence"/>
</dbReference>
<dbReference type="SUPFAM" id="SSF57903">
    <property type="entry name" value="FYVE/PHD zinc finger"/>
    <property type="match status" value="1"/>
</dbReference>
<accession>A0A365ML73</accession>
<organism evidence="7 8">
    <name type="scientific">Gibberella intermedia</name>
    <name type="common">Bulb rot disease fungus</name>
    <name type="synonym">Fusarium proliferatum</name>
    <dbReference type="NCBI Taxonomy" id="948311"/>
    <lineage>
        <taxon>Eukaryota</taxon>
        <taxon>Fungi</taxon>
        <taxon>Dikarya</taxon>
        <taxon>Ascomycota</taxon>
        <taxon>Pezizomycotina</taxon>
        <taxon>Sordariomycetes</taxon>
        <taxon>Hypocreomycetidae</taxon>
        <taxon>Hypocreales</taxon>
        <taxon>Nectriaceae</taxon>
        <taxon>Fusarium</taxon>
        <taxon>Fusarium fujikuroi species complex</taxon>
    </lineage>
</organism>
<reference evidence="7 8" key="1">
    <citation type="submission" date="2017-12" db="EMBL/GenBank/DDBJ databases">
        <title>Genome sequence of the mycotoxigenic crop pathogen Fusarium proliferatum, strain ITEM 2341 from Date Palm.</title>
        <authorList>
            <person name="Almiman B.F."/>
            <person name="Shittu T.A."/>
            <person name="Muthumeenakshi S."/>
            <person name="Baroncelli R."/>
            <person name="Sreenivasaprasada S."/>
        </authorList>
    </citation>
    <scope>NUCLEOTIDE SEQUENCE [LARGE SCALE GENOMIC DNA]</scope>
    <source>
        <strain evidence="7 8">ITEM 2341</strain>
    </source>
</reference>
<dbReference type="AlphaFoldDB" id="A0A365ML73"/>
<dbReference type="InterPro" id="IPR000306">
    <property type="entry name" value="Znf_FYVE"/>
</dbReference>
<proteinExistence type="predicted"/>
<dbReference type="Gene3D" id="3.30.40.10">
    <property type="entry name" value="Zinc/RING finger domain, C3HC4 (zinc finger)"/>
    <property type="match status" value="1"/>
</dbReference>
<dbReference type="PROSITE" id="PS50178">
    <property type="entry name" value="ZF_FYVE"/>
    <property type="match status" value="1"/>
</dbReference>
<feature type="compositionally biased region" description="Low complexity" evidence="5">
    <location>
        <begin position="306"/>
        <end position="315"/>
    </location>
</feature>
<name>A0A365ML73_GIBIN</name>
<comment type="caution">
    <text evidence="7">The sequence shown here is derived from an EMBL/GenBank/DDBJ whole genome shotgun (WGS) entry which is preliminary data.</text>
</comment>
<sequence>MAADLIMPTLPGDQHSRHFFPQQQRPTHQRNQSYQISVGPQISPINTNESTSPDSASSTPTSPRAHHARQTRPMYMPAALRPNLFPSKTNKIPIDDAASISSTEPDGALRRTNSSLINLPGMSVFSNKLARVSTGDSTQSSIDGDFDPEMFPEVKAQPTRKHWKVSKTEPNRRSICLAQHLLACAIVSDLSDPPTRTTLDPLMSHPVPVASIFHAVSLLQSANIVFPQPDAESTVCDDPTCKRTFSYFTRRHHCRKCGHIFCDSHSTFAAPLDHDAKFNPRAPLFRTCRHCCEEFKSWYTRNSSRASSAASSDAPNPTPSTPIGTGFGDASELPRGPELAASVPRDWNWSTF</sequence>
<feature type="compositionally biased region" description="Low complexity" evidence="5">
    <location>
        <begin position="50"/>
        <end position="63"/>
    </location>
</feature>
<dbReference type="GO" id="GO:0007032">
    <property type="term" value="P:endosome organization"/>
    <property type="evidence" value="ECO:0007669"/>
    <property type="project" value="TreeGrafter"/>
</dbReference>